<organism evidence="2 3">
    <name type="scientific">Puccinia graminis f. sp. tritici</name>
    <dbReference type="NCBI Taxonomy" id="56615"/>
    <lineage>
        <taxon>Eukaryota</taxon>
        <taxon>Fungi</taxon>
        <taxon>Dikarya</taxon>
        <taxon>Basidiomycota</taxon>
        <taxon>Pucciniomycotina</taxon>
        <taxon>Pucciniomycetes</taxon>
        <taxon>Pucciniales</taxon>
        <taxon>Pucciniaceae</taxon>
        <taxon>Puccinia</taxon>
    </lineage>
</organism>
<gene>
    <name evidence="2" type="ORF">PGT21_023574</name>
</gene>
<keyword evidence="3" id="KW-1185">Reference proteome</keyword>
<comment type="caution">
    <text evidence="2">The sequence shown here is derived from an EMBL/GenBank/DDBJ whole genome shotgun (WGS) entry which is preliminary data.</text>
</comment>
<reference evidence="2 3" key="1">
    <citation type="submission" date="2019-05" db="EMBL/GenBank/DDBJ databases">
        <title>Emergence of the Ug99 lineage of the wheat stem rust pathogen through somatic hybridization.</title>
        <authorList>
            <person name="Li F."/>
            <person name="Upadhyaya N.M."/>
            <person name="Sperschneider J."/>
            <person name="Matny O."/>
            <person name="Nguyen-Phuc H."/>
            <person name="Mago R."/>
            <person name="Raley C."/>
            <person name="Miller M.E."/>
            <person name="Silverstein K.A.T."/>
            <person name="Henningsen E."/>
            <person name="Hirsch C.D."/>
            <person name="Visser B."/>
            <person name="Pretorius Z.A."/>
            <person name="Steffenson B.J."/>
            <person name="Schwessinger B."/>
            <person name="Dodds P.N."/>
            <person name="Figueroa M."/>
        </authorList>
    </citation>
    <scope>NUCLEOTIDE SEQUENCE [LARGE SCALE GENOMIC DNA]</scope>
    <source>
        <strain evidence="2">21-0</strain>
    </source>
</reference>
<dbReference type="AlphaFoldDB" id="A0A5B0MM97"/>
<accession>A0A5B0MM97</accession>
<dbReference type="Proteomes" id="UP000324748">
    <property type="component" value="Unassembled WGS sequence"/>
</dbReference>
<dbReference type="EMBL" id="VSWC01000144">
    <property type="protein sequence ID" value="KAA1077911.1"/>
    <property type="molecule type" value="Genomic_DNA"/>
</dbReference>
<feature type="chain" id="PRO_5023150290" evidence="1">
    <location>
        <begin position="22"/>
        <end position="78"/>
    </location>
</feature>
<protein>
    <submittedName>
        <fullName evidence="2">Uncharacterized protein</fullName>
    </submittedName>
</protein>
<keyword evidence="1" id="KW-0732">Signal</keyword>
<evidence type="ECO:0000313" key="2">
    <source>
        <dbReference type="EMBL" id="KAA1077911.1"/>
    </source>
</evidence>
<name>A0A5B0MM97_PUCGR</name>
<feature type="signal peptide" evidence="1">
    <location>
        <begin position="1"/>
        <end position="21"/>
    </location>
</feature>
<proteinExistence type="predicted"/>
<evidence type="ECO:0000313" key="3">
    <source>
        <dbReference type="Proteomes" id="UP000324748"/>
    </source>
</evidence>
<evidence type="ECO:0000256" key="1">
    <source>
        <dbReference type="SAM" id="SignalP"/>
    </source>
</evidence>
<sequence length="78" mass="8512">MGILQIFTVILVIMIAHHFNGSPAPGMGASWSQCMATANNIPYKGRPATNVEGDLSPCQRLLRYTMTMSCPEIETPTE</sequence>